<accession>A0A2Z6ZW96</accession>
<dbReference type="EMBL" id="KV039270">
    <property type="protein sequence ID" value="KZV07177.1"/>
    <property type="molecule type" value="Genomic_DNA"/>
</dbReference>
<name>A0A2Z6ZW96_9LAMI</name>
<reference evidence="1 2" key="1">
    <citation type="journal article" date="2015" name="Proc. Natl. Acad. Sci. U.S.A.">
        <title>The resurrection genome of Boea hygrometrica: A blueprint for survival of dehydration.</title>
        <authorList>
            <person name="Xiao L."/>
            <person name="Yang G."/>
            <person name="Zhang L."/>
            <person name="Yang X."/>
            <person name="Zhao S."/>
            <person name="Ji Z."/>
            <person name="Zhou Q."/>
            <person name="Hu M."/>
            <person name="Wang Y."/>
            <person name="Chen M."/>
            <person name="Xu Y."/>
            <person name="Jin H."/>
            <person name="Xiao X."/>
            <person name="Hu G."/>
            <person name="Bao F."/>
            <person name="Hu Y."/>
            <person name="Wan P."/>
            <person name="Li L."/>
            <person name="Deng X."/>
            <person name="Kuang T."/>
            <person name="Xiang C."/>
            <person name="Zhu J.K."/>
            <person name="Oliver M.J."/>
            <person name="He Y."/>
        </authorList>
    </citation>
    <scope>NUCLEOTIDE SEQUENCE [LARGE SCALE GENOMIC DNA]</scope>
    <source>
        <strain evidence="2">cv. XS01</strain>
    </source>
</reference>
<evidence type="ECO:0000313" key="1">
    <source>
        <dbReference type="EMBL" id="KZV07177.1"/>
    </source>
</evidence>
<protein>
    <submittedName>
        <fullName evidence="1">Nucleotide-binding, alpha-beta plait domain containing protein</fullName>
    </submittedName>
</protein>
<sequence>MAAADVCWPHANGSAVVGRSARLCLAIGAAMPHMMWPACGRLPHATLAAAARYVGGGRTLRWRRPPPFGDVSGSVATADFF</sequence>
<evidence type="ECO:0000313" key="2">
    <source>
        <dbReference type="Proteomes" id="UP000250235"/>
    </source>
</evidence>
<proteinExistence type="predicted"/>
<dbReference type="AlphaFoldDB" id="A0A2Z6ZW96"/>
<gene>
    <name evidence="1" type="ORF">F511_45342</name>
</gene>
<organism evidence="1 2">
    <name type="scientific">Dorcoceras hygrometricum</name>
    <dbReference type="NCBI Taxonomy" id="472368"/>
    <lineage>
        <taxon>Eukaryota</taxon>
        <taxon>Viridiplantae</taxon>
        <taxon>Streptophyta</taxon>
        <taxon>Embryophyta</taxon>
        <taxon>Tracheophyta</taxon>
        <taxon>Spermatophyta</taxon>
        <taxon>Magnoliopsida</taxon>
        <taxon>eudicotyledons</taxon>
        <taxon>Gunneridae</taxon>
        <taxon>Pentapetalae</taxon>
        <taxon>asterids</taxon>
        <taxon>lamiids</taxon>
        <taxon>Lamiales</taxon>
        <taxon>Gesneriaceae</taxon>
        <taxon>Didymocarpoideae</taxon>
        <taxon>Trichosporeae</taxon>
        <taxon>Loxocarpinae</taxon>
        <taxon>Dorcoceras</taxon>
    </lineage>
</organism>
<keyword evidence="2" id="KW-1185">Reference proteome</keyword>
<dbReference type="Proteomes" id="UP000250235">
    <property type="component" value="Unassembled WGS sequence"/>
</dbReference>